<name>A0A6M0CPX6_9FLAO</name>
<protein>
    <submittedName>
        <fullName evidence="2">TetR/AcrR family transcriptional regulator</fullName>
    </submittedName>
</protein>
<gene>
    <name evidence="2" type="ORF">GWK10_11900</name>
</gene>
<evidence type="ECO:0000313" key="2">
    <source>
        <dbReference type="EMBL" id="NER17919.1"/>
    </source>
</evidence>
<dbReference type="SUPFAM" id="SSF48498">
    <property type="entry name" value="Tetracyclin repressor-like, C-terminal domain"/>
    <property type="match status" value="1"/>
</dbReference>
<proteinExistence type="predicted"/>
<comment type="caution">
    <text evidence="2">The sequence shown here is derived from an EMBL/GenBank/DDBJ whole genome shotgun (WGS) entry which is preliminary data.</text>
</comment>
<dbReference type="Pfam" id="PF17931">
    <property type="entry name" value="TetR_C_23"/>
    <property type="match status" value="1"/>
</dbReference>
<organism evidence="2 3">
    <name type="scientific">Spongiivirga citrea</name>
    <dbReference type="NCBI Taxonomy" id="1481457"/>
    <lineage>
        <taxon>Bacteria</taxon>
        <taxon>Pseudomonadati</taxon>
        <taxon>Bacteroidota</taxon>
        <taxon>Flavobacteriia</taxon>
        <taxon>Flavobacteriales</taxon>
        <taxon>Flavobacteriaceae</taxon>
        <taxon>Spongiivirga</taxon>
    </lineage>
</organism>
<dbReference type="AlphaFoldDB" id="A0A6M0CPX6"/>
<evidence type="ECO:0000259" key="1">
    <source>
        <dbReference type="Pfam" id="PF17931"/>
    </source>
</evidence>
<evidence type="ECO:0000313" key="3">
    <source>
        <dbReference type="Proteomes" id="UP000474296"/>
    </source>
</evidence>
<dbReference type="Proteomes" id="UP000474296">
    <property type="component" value="Unassembled WGS sequence"/>
</dbReference>
<dbReference type="EMBL" id="JAABOQ010000004">
    <property type="protein sequence ID" value="NER17919.1"/>
    <property type="molecule type" value="Genomic_DNA"/>
</dbReference>
<keyword evidence="3" id="KW-1185">Reference proteome</keyword>
<dbReference type="InterPro" id="IPR036271">
    <property type="entry name" value="Tet_transcr_reg_TetR-rel_C_sf"/>
</dbReference>
<sequence length="219" mass="25796">MATRKANKTNTEDNIITMYMEFVLENEHAPKSIYKFCKEQKINEADFYKKFGSFESLKSRIWERFYDVTLDLAHKDSNYESMSNKDKMLTFYYTFFEMLTANRSYVLFELSPIKEMLKNAKQLSTLRKKVKEFAGELIESANDEKQLRITKQPVSLFSEGAWVQLLFLLQFWINDSSAGFEKTDAAIEKSVRTVFDLFDTSTIDSVIDLGKFLWKERMI</sequence>
<reference evidence="2 3" key="1">
    <citation type="submission" date="2020-01" db="EMBL/GenBank/DDBJ databases">
        <title>Spongiivirga citrea KCTC 32990T.</title>
        <authorList>
            <person name="Wang G."/>
        </authorList>
    </citation>
    <scope>NUCLEOTIDE SEQUENCE [LARGE SCALE GENOMIC DNA]</scope>
    <source>
        <strain evidence="2 3">KCTC 32990</strain>
    </source>
</reference>
<dbReference type="InterPro" id="IPR041673">
    <property type="entry name" value="TetR_C_23"/>
</dbReference>
<dbReference type="Gene3D" id="1.10.357.10">
    <property type="entry name" value="Tetracycline Repressor, domain 2"/>
    <property type="match status" value="1"/>
</dbReference>
<dbReference type="RefSeq" id="WP_164032586.1">
    <property type="nucleotide sequence ID" value="NZ_JAABOQ010000004.1"/>
</dbReference>
<feature type="domain" description="Tetracyclin repressor-like C-terminal" evidence="1">
    <location>
        <begin position="87"/>
        <end position="213"/>
    </location>
</feature>
<accession>A0A6M0CPX6</accession>